<name>A0AAQ4FNM4_AMBAM</name>
<protein>
    <submittedName>
        <fullName evidence="1">Uncharacterized protein</fullName>
    </submittedName>
</protein>
<accession>A0AAQ4FNM4</accession>
<reference evidence="1 2" key="1">
    <citation type="journal article" date="2023" name="Arcadia Sci">
        <title>De novo assembly of a long-read Amblyomma americanum tick genome.</title>
        <authorList>
            <person name="Chou S."/>
            <person name="Poskanzer K.E."/>
            <person name="Rollins M."/>
            <person name="Thuy-Boun P.S."/>
        </authorList>
    </citation>
    <scope>NUCLEOTIDE SEQUENCE [LARGE SCALE GENOMIC DNA]</scope>
    <source>
        <strain evidence="1">F_SG_1</strain>
        <tissue evidence="1">Salivary glands</tissue>
    </source>
</reference>
<dbReference type="Proteomes" id="UP001321473">
    <property type="component" value="Unassembled WGS sequence"/>
</dbReference>
<dbReference type="EMBL" id="JARKHS020000946">
    <property type="protein sequence ID" value="KAK8788315.1"/>
    <property type="molecule type" value="Genomic_DNA"/>
</dbReference>
<feature type="non-terminal residue" evidence="1">
    <location>
        <position position="1"/>
    </location>
</feature>
<proteinExistence type="predicted"/>
<dbReference type="AlphaFoldDB" id="A0AAQ4FNM4"/>
<evidence type="ECO:0000313" key="1">
    <source>
        <dbReference type="EMBL" id="KAK8788315.1"/>
    </source>
</evidence>
<comment type="caution">
    <text evidence="1">The sequence shown here is derived from an EMBL/GenBank/DDBJ whole genome shotgun (WGS) entry which is preliminary data.</text>
</comment>
<sequence length="54" mass="6128">VIETNPQRCHYGASDSARTNSFACSHIRPRPGQLTRKLWTLHYPAATQTTTEEK</sequence>
<evidence type="ECO:0000313" key="2">
    <source>
        <dbReference type="Proteomes" id="UP001321473"/>
    </source>
</evidence>
<keyword evidence="2" id="KW-1185">Reference proteome</keyword>
<feature type="non-terminal residue" evidence="1">
    <location>
        <position position="54"/>
    </location>
</feature>
<gene>
    <name evidence="1" type="ORF">V5799_021909</name>
</gene>
<organism evidence="1 2">
    <name type="scientific">Amblyomma americanum</name>
    <name type="common">Lone star tick</name>
    <dbReference type="NCBI Taxonomy" id="6943"/>
    <lineage>
        <taxon>Eukaryota</taxon>
        <taxon>Metazoa</taxon>
        <taxon>Ecdysozoa</taxon>
        <taxon>Arthropoda</taxon>
        <taxon>Chelicerata</taxon>
        <taxon>Arachnida</taxon>
        <taxon>Acari</taxon>
        <taxon>Parasitiformes</taxon>
        <taxon>Ixodida</taxon>
        <taxon>Ixodoidea</taxon>
        <taxon>Ixodidae</taxon>
        <taxon>Amblyomminae</taxon>
        <taxon>Amblyomma</taxon>
    </lineage>
</organism>